<name>A0A0A9EKE7_ARUDO</name>
<proteinExistence type="predicted"/>
<feature type="region of interest" description="Disordered" evidence="1">
    <location>
        <begin position="26"/>
        <end position="49"/>
    </location>
</feature>
<dbReference type="EMBL" id="GBRH01199550">
    <property type="protein sequence ID" value="JAD98345.1"/>
    <property type="molecule type" value="Transcribed_RNA"/>
</dbReference>
<protein>
    <submittedName>
        <fullName evidence="2">Uncharacterized protein</fullName>
    </submittedName>
</protein>
<dbReference type="AlphaFoldDB" id="A0A0A9EKE7"/>
<reference evidence="2" key="2">
    <citation type="journal article" date="2015" name="Data Brief">
        <title>Shoot transcriptome of the giant reed, Arundo donax.</title>
        <authorList>
            <person name="Barrero R.A."/>
            <person name="Guerrero F.D."/>
            <person name="Moolhuijzen P."/>
            <person name="Goolsby J.A."/>
            <person name="Tidwell J."/>
            <person name="Bellgard S.E."/>
            <person name="Bellgard M.I."/>
        </authorList>
    </citation>
    <scope>NUCLEOTIDE SEQUENCE</scope>
    <source>
        <tissue evidence="2">Shoot tissue taken approximately 20 cm above the soil surface</tissue>
    </source>
</reference>
<organism evidence="2">
    <name type="scientific">Arundo donax</name>
    <name type="common">Giant reed</name>
    <name type="synonym">Donax arundinaceus</name>
    <dbReference type="NCBI Taxonomy" id="35708"/>
    <lineage>
        <taxon>Eukaryota</taxon>
        <taxon>Viridiplantae</taxon>
        <taxon>Streptophyta</taxon>
        <taxon>Embryophyta</taxon>
        <taxon>Tracheophyta</taxon>
        <taxon>Spermatophyta</taxon>
        <taxon>Magnoliopsida</taxon>
        <taxon>Liliopsida</taxon>
        <taxon>Poales</taxon>
        <taxon>Poaceae</taxon>
        <taxon>PACMAD clade</taxon>
        <taxon>Arundinoideae</taxon>
        <taxon>Arundineae</taxon>
        <taxon>Arundo</taxon>
    </lineage>
</organism>
<reference evidence="2" key="1">
    <citation type="submission" date="2014-09" db="EMBL/GenBank/DDBJ databases">
        <authorList>
            <person name="Magalhaes I.L.F."/>
            <person name="Oliveira U."/>
            <person name="Santos F.R."/>
            <person name="Vidigal T.H.D.A."/>
            <person name="Brescovit A.D."/>
            <person name="Santos A.J."/>
        </authorList>
    </citation>
    <scope>NUCLEOTIDE SEQUENCE</scope>
    <source>
        <tissue evidence="2">Shoot tissue taken approximately 20 cm above the soil surface</tissue>
    </source>
</reference>
<accession>A0A0A9EKE7</accession>
<sequence length="71" mass="7578">MARTAPSSKTRVRIYFCTPFCCFSSSSSSIVGRRPKSEEEGNARRGAVGEVGEDADGVWCSVGLGAKSRKC</sequence>
<evidence type="ECO:0000256" key="1">
    <source>
        <dbReference type="SAM" id="MobiDB-lite"/>
    </source>
</evidence>
<evidence type="ECO:0000313" key="2">
    <source>
        <dbReference type="EMBL" id="JAD98345.1"/>
    </source>
</evidence>